<evidence type="ECO:0008006" key="4">
    <source>
        <dbReference type="Google" id="ProtNLM"/>
    </source>
</evidence>
<dbReference type="Gene3D" id="3.40.30.10">
    <property type="entry name" value="Glutaredoxin"/>
    <property type="match status" value="1"/>
</dbReference>
<dbReference type="SUPFAM" id="SSF52833">
    <property type="entry name" value="Thioredoxin-like"/>
    <property type="match status" value="1"/>
</dbReference>
<dbReference type="RefSeq" id="WP_206727104.1">
    <property type="nucleotide sequence ID" value="NZ_CP071090.1"/>
</dbReference>
<accession>A0ABX7P4Z4</accession>
<reference evidence="2 3" key="1">
    <citation type="submission" date="2021-02" db="EMBL/GenBank/DDBJ databases">
        <title>De Novo genome assembly of isolated myxobacteria.</title>
        <authorList>
            <person name="Stevens D.C."/>
        </authorList>
    </citation>
    <scope>NUCLEOTIDE SEQUENCE [LARGE SCALE GENOMIC DNA]</scope>
    <source>
        <strain evidence="3">SCPEA02</strain>
    </source>
</reference>
<sequence>MIETLVVGGVVLAVLVLGNLWLTFAIVGRVRTLQEMMNNQLILRDPLLPQKGETVGRFEATTMDGETFTDAALKEGKTLIGFFATGCRVCASVRKQLVESPPGMPLMAFIEGDPDDPDTLAVGASLKHMAKVALLSDGDSVTRAIKQAGYPTLVIVDKGVVAASGHYLHEVFS</sequence>
<keyword evidence="1" id="KW-1133">Transmembrane helix</keyword>
<name>A0ABX7P4Z4_9BACT</name>
<dbReference type="InterPro" id="IPR036249">
    <property type="entry name" value="Thioredoxin-like_sf"/>
</dbReference>
<proteinExistence type="predicted"/>
<evidence type="ECO:0000313" key="3">
    <source>
        <dbReference type="Proteomes" id="UP000662747"/>
    </source>
</evidence>
<gene>
    <name evidence="2" type="ORF">JY651_11700</name>
</gene>
<feature type="transmembrane region" description="Helical" evidence="1">
    <location>
        <begin position="6"/>
        <end position="27"/>
    </location>
</feature>
<keyword evidence="1" id="KW-0812">Transmembrane</keyword>
<dbReference type="Proteomes" id="UP000662747">
    <property type="component" value="Chromosome"/>
</dbReference>
<evidence type="ECO:0000313" key="2">
    <source>
        <dbReference type="EMBL" id="QSQ25549.1"/>
    </source>
</evidence>
<organism evidence="2 3">
    <name type="scientific">Pyxidicoccus parkwayensis</name>
    <dbReference type="NCBI Taxonomy" id="2813578"/>
    <lineage>
        <taxon>Bacteria</taxon>
        <taxon>Pseudomonadati</taxon>
        <taxon>Myxococcota</taxon>
        <taxon>Myxococcia</taxon>
        <taxon>Myxococcales</taxon>
        <taxon>Cystobacterineae</taxon>
        <taxon>Myxococcaceae</taxon>
        <taxon>Pyxidicoccus</taxon>
    </lineage>
</organism>
<keyword evidence="3" id="KW-1185">Reference proteome</keyword>
<keyword evidence="1" id="KW-0472">Membrane</keyword>
<protein>
    <recommendedName>
        <fullName evidence="4">Thioredoxin domain-containing protein</fullName>
    </recommendedName>
</protein>
<evidence type="ECO:0000256" key="1">
    <source>
        <dbReference type="SAM" id="Phobius"/>
    </source>
</evidence>
<dbReference type="EMBL" id="CP071090">
    <property type="protein sequence ID" value="QSQ25549.1"/>
    <property type="molecule type" value="Genomic_DNA"/>
</dbReference>